<dbReference type="InterPro" id="IPR036942">
    <property type="entry name" value="Beta-barrel_TonB_sf"/>
</dbReference>
<evidence type="ECO:0000256" key="2">
    <source>
        <dbReference type="ARBA" id="ARBA00022448"/>
    </source>
</evidence>
<evidence type="ECO:0000256" key="7">
    <source>
        <dbReference type="PROSITE-ProRule" id="PRU01360"/>
    </source>
</evidence>
<evidence type="ECO:0000256" key="8">
    <source>
        <dbReference type="SAM" id="SignalP"/>
    </source>
</evidence>
<dbReference type="InterPro" id="IPR013783">
    <property type="entry name" value="Ig-like_fold"/>
</dbReference>
<evidence type="ECO:0000259" key="10">
    <source>
        <dbReference type="Pfam" id="PF14905"/>
    </source>
</evidence>
<evidence type="ECO:0000259" key="9">
    <source>
        <dbReference type="Pfam" id="PF07715"/>
    </source>
</evidence>
<evidence type="ECO:0000256" key="5">
    <source>
        <dbReference type="ARBA" id="ARBA00023136"/>
    </source>
</evidence>
<dbReference type="PANTHER" id="PTHR40980">
    <property type="entry name" value="PLUG DOMAIN-CONTAINING PROTEIN"/>
    <property type="match status" value="1"/>
</dbReference>
<reference evidence="11" key="1">
    <citation type="submission" date="2022-01" db="EMBL/GenBank/DDBJ databases">
        <authorList>
            <person name="Jo J.-H."/>
            <person name="Im W.-T."/>
        </authorList>
    </citation>
    <scope>NUCLEOTIDE SEQUENCE</scope>
    <source>
        <strain evidence="11">NA20</strain>
    </source>
</reference>
<dbReference type="Gene3D" id="2.170.130.10">
    <property type="entry name" value="TonB-dependent receptor, plug domain"/>
    <property type="match status" value="1"/>
</dbReference>
<keyword evidence="2 7" id="KW-0813">Transport</keyword>
<dbReference type="Pfam" id="PF07715">
    <property type="entry name" value="Plug"/>
    <property type="match status" value="1"/>
</dbReference>
<feature type="signal peptide" evidence="8">
    <location>
        <begin position="1"/>
        <end position="22"/>
    </location>
</feature>
<organism evidence="11 12">
    <name type="scientific">Terrimonas ginsenosidimutans</name>
    <dbReference type="NCBI Taxonomy" id="2908004"/>
    <lineage>
        <taxon>Bacteria</taxon>
        <taxon>Pseudomonadati</taxon>
        <taxon>Bacteroidota</taxon>
        <taxon>Chitinophagia</taxon>
        <taxon>Chitinophagales</taxon>
        <taxon>Chitinophagaceae</taxon>
        <taxon>Terrimonas</taxon>
    </lineage>
</organism>
<dbReference type="InterPro" id="IPR037066">
    <property type="entry name" value="Plug_dom_sf"/>
</dbReference>
<dbReference type="Pfam" id="PF14905">
    <property type="entry name" value="OMP_b-brl_3"/>
    <property type="match status" value="1"/>
</dbReference>
<dbReference type="SUPFAM" id="SSF56935">
    <property type="entry name" value="Porins"/>
    <property type="match status" value="1"/>
</dbReference>
<dbReference type="Pfam" id="PF13620">
    <property type="entry name" value="CarboxypepD_reg"/>
    <property type="match status" value="1"/>
</dbReference>
<keyword evidence="6 7" id="KW-0998">Cell outer membrane</keyword>
<keyword evidence="11" id="KW-0675">Receptor</keyword>
<evidence type="ECO:0000256" key="3">
    <source>
        <dbReference type="ARBA" id="ARBA00022452"/>
    </source>
</evidence>
<dbReference type="EMBL" id="JAKLTR010000006">
    <property type="protein sequence ID" value="MCG2614741.1"/>
    <property type="molecule type" value="Genomic_DNA"/>
</dbReference>
<comment type="similarity">
    <text evidence="7">Belongs to the TonB-dependent receptor family.</text>
</comment>
<feature type="domain" description="TonB-dependent receptor plug" evidence="9">
    <location>
        <begin position="131"/>
        <end position="223"/>
    </location>
</feature>
<dbReference type="InterPro" id="IPR039426">
    <property type="entry name" value="TonB-dep_rcpt-like"/>
</dbReference>
<dbReference type="PANTHER" id="PTHR40980:SF4">
    <property type="entry name" value="TONB-DEPENDENT RECEPTOR-LIKE BETA-BARREL DOMAIN-CONTAINING PROTEIN"/>
    <property type="match status" value="1"/>
</dbReference>
<dbReference type="SUPFAM" id="SSF49464">
    <property type="entry name" value="Carboxypeptidase regulatory domain-like"/>
    <property type="match status" value="1"/>
</dbReference>
<dbReference type="Gene3D" id="2.40.170.20">
    <property type="entry name" value="TonB-dependent receptor, beta-barrel domain"/>
    <property type="match status" value="1"/>
</dbReference>
<evidence type="ECO:0000313" key="12">
    <source>
        <dbReference type="Proteomes" id="UP001165367"/>
    </source>
</evidence>
<evidence type="ECO:0000256" key="1">
    <source>
        <dbReference type="ARBA" id="ARBA00004571"/>
    </source>
</evidence>
<evidence type="ECO:0000256" key="4">
    <source>
        <dbReference type="ARBA" id="ARBA00022692"/>
    </source>
</evidence>
<comment type="subcellular location">
    <subcellularLocation>
        <location evidence="1 7">Cell outer membrane</location>
        <topology evidence="1 7">Multi-pass membrane protein</topology>
    </subcellularLocation>
</comment>
<feature type="chain" id="PRO_5046662149" evidence="8">
    <location>
        <begin position="23"/>
        <end position="813"/>
    </location>
</feature>
<accession>A0ABS9KQZ2</accession>
<name>A0ABS9KQZ2_9BACT</name>
<keyword evidence="12" id="KW-1185">Reference proteome</keyword>
<dbReference type="InterPro" id="IPR008969">
    <property type="entry name" value="CarboxyPept-like_regulatory"/>
</dbReference>
<gene>
    <name evidence="11" type="ORF">LZZ85_10635</name>
</gene>
<keyword evidence="4 7" id="KW-0812">Transmembrane</keyword>
<evidence type="ECO:0000256" key="6">
    <source>
        <dbReference type="ARBA" id="ARBA00023237"/>
    </source>
</evidence>
<dbReference type="Proteomes" id="UP001165367">
    <property type="component" value="Unassembled WGS sequence"/>
</dbReference>
<keyword evidence="3 7" id="KW-1134">Transmembrane beta strand</keyword>
<dbReference type="Gene3D" id="2.60.40.10">
    <property type="entry name" value="Immunoglobulins"/>
    <property type="match status" value="1"/>
</dbReference>
<dbReference type="PROSITE" id="PS51257">
    <property type="entry name" value="PROKAR_LIPOPROTEIN"/>
    <property type="match status" value="1"/>
</dbReference>
<keyword evidence="5 7" id="KW-0472">Membrane</keyword>
<protein>
    <submittedName>
        <fullName evidence="11">TonB-dependent receptor</fullName>
    </submittedName>
</protein>
<dbReference type="InterPro" id="IPR012910">
    <property type="entry name" value="Plug_dom"/>
</dbReference>
<evidence type="ECO:0000313" key="11">
    <source>
        <dbReference type="EMBL" id="MCG2614741.1"/>
    </source>
</evidence>
<keyword evidence="8" id="KW-0732">Signal</keyword>
<dbReference type="RefSeq" id="WP_237871454.1">
    <property type="nucleotide sequence ID" value="NZ_JAKLTR010000006.1"/>
</dbReference>
<dbReference type="PROSITE" id="PS52016">
    <property type="entry name" value="TONB_DEPENDENT_REC_3"/>
    <property type="match status" value="1"/>
</dbReference>
<comment type="caution">
    <text evidence="11">The sequence shown here is derived from an EMBL/GenBank/DDBJ whole genome shotgun (WGS) entry which is preliminary data.</text>
</comment>
<feature type="domain" description="Outer membrane protein beta-barrel" evidence="10">
    <location>
        <begin position="382"/>
        <end position="787"/>
    </location>
</feature>
<proteinExistence type="inferred from homology"/>
<dbReference type="InterPro" id="IPR041700">
    <property type="entry name" value="OMP_b-brl_3"/>
</dbReference>
<sequence length="813" mass="91302">MKKFFMACMAIGLSLACTFAYAQNSYKLAGKVQSAEGKAIESVTAVLKRGTDSAIVKTAITDAAGAFTFENLVKGSYLIQLTGVGYQSVDTVISLSSGDVVLNEMVLQKQEKTMEGVVVTARKPFVEQKIDRTVVNPDALISNAGTTVLDVLEKSPGIMVDQNGTISLRGKQGVTVFIDDKPTYLSAADLQNYLRGLPSSAIETIEIMTNPPARYDAAGTGGVINIRTKKSKMKGFNGNLSASYNQGKYARSNNSLNLNMRQNKFNFFANLSYNKMNSFNDLDINRRYKNADGSTLSFFNQNTYIRRMGDSYTGKIGMDYYQDPKTTWGVVFTGQSNRGKVNNENVSRLLDPSQQLDSSIRALNRERTKFENKGVNLNYRRQIDKSGHELTVDLDYLNYKTGNNQLFDNASYRADGSLKLQDFLTGNLPANIDIYSAKTDYSKPFKGGYSFSAGLKTSFTKTDNLAEYFYTVNNVTSPDYDKSNHFIYKENINAAYVNLSKDFKRLSVQLGLRFENTNATGNQLGNAVKPDSSFKRDYNSLFPTAYLQYRVDSAGDHILGLNYGRRINRPVYRDLNPFISPLDKFTFYVGNPFLKPAFVDNYELSYTFKQRITATLSYSRTHDEMGETIEIVNGTYFSRPGNLSTVEMMGISVNAGHDFGKWLTVNLYNEVTQIHTRSNFYTGFLNTKGTFWYVGPNFQFKFGKDWSAELSGMYRTDITNGQFISKGYGRVNTGVQKKISPAATLRLSINDIFYTQANNGIINNLANTDAHWFNRFDTRQFVLTFSWRFGKTINDQRKHNANGAEAEQGRVRQ</sequence>